<dbReference type="Gene3D" id="6.10.140.1330">
    <property type="match status" value="1"/>
</dbReference>
<keyword evidence="6" id="KW-0915">Sodium</keyword>
<dbReference type="GO" id="GO:0015385">
    <property type="term" value="F:sodium:proton antiporter activity"/>
    <property type="evidence" value="ECO:0007669"/>
    <property type="project" value="InterPro"/>
</dbReference>
<dbReference type="GO" id="GO:0015386">
    <property type="term" value="F:potassium:proton antiporter activity"/>
    <property type="evidence" value="ECO:0007669"/>
    <property type="project" value="TreeGrafter"/>
</dbReference>
<comment type="subcellular location">
    <subcellularLocation>
        <location evidence="1">Cell membrane</location>
        <topology evidence="1">Multi-pass membrane protein</topology>
    </subcellularLocation>
</comment>
<keyword evidence="4 11" id="KW-0812">Transmembrane</keyword>
<feature type="transmembrane region" description="Helical" evidence="11">
    <location>
        <begin position="54"/>
        <end position="74"/>
    </location>
</feature>
<feature type="transmembrane region" description="Helical" evidence="11">
    <location>
        <begin position="181"/>
        <end position="203"/>
    </location>
</feature>
<sequence>MNAGILLVLLALGAIAISEFGRRINAQPGLLILVAAAAVSFLPGLPRLELHPELILGLVVPPLLYAAALEFSFFSFVRNLRSIIGLGVWLVLLTALAVGYTTAWLLPAVGVSVAFVLASIVAPPDTVTITSHGDEIGLPRRVSAILTGESLVNDAAALTLFTITVGWTSGEASFIDQPVLLFLYSAAAGILIGTLLGNLATLLRHYLDPTLATAVGLILPFGAYLAAEEVHASGVLAVVMAGFSVSVDSAFGNRRRQRLDYRTRMTEREVWPVLGSLLEAFVFAYTGLQLRFVIEELRESGEPFGRAVLAGVVLLLVVIAVRYLWVSVVFGRRLLAMQAFYRRLEDPRWRELMVRRRQRALERLQRRQRRRGRPGRLRGQGPSARPRGPMRSRRLPAVLSWGEQALVSWTGMRGIVTLGAAGGIPLVTEAGEPFPHRTLLQFLAYVVVIGTLLIQGPTLPLLARWLRIDTTEEDREAADALARATAVAALAAGSGNDEGTDAYFDRQRDALALAVVQRDLDDEAAQIVLERIDRRQAAAEPVTGSVR</sequence>
<keyword evidence="7" id="KW-0406">Ion transport</keyword>
<evidence type="ECO:0000256" key="4">
    <source>
        <dbReference type="ARBA" id="ARBA00022692"/>
    </source>
</evidence>
<evidence type="ECO:0000256" key="2">
    <source>
        <dbReference type="ARBA" id="ARBA00022448"/>
    </source>
</evidence>
<feature type="compositionally biased region" description="Basic residues" evidence="10">
    <location>
        <begin position="366"/>
        <end position="376"/>
    </location>
</feature>
<feature type="transmembrane region" description="Helical" evidence="11">
    <location>
        <begin position="233"/>
        <end position="251"/>
    </location>
</feature>
<feature type="transmembrane region" description="Helical" evidence="11">
    <location>
        <begin position="271"/>
        <end position="292"/>
    </location>
</feature>
<name>A0A1M7TUU6_9ACTN</name>
<evidence type="ECO:0000256" key="10">
    <source>
        <dbReference type="SAM" id="MobiDB-lite"/>
    </source>
</evidence>
<dbReference type="PANTHER" id="PTHR10110">
    <property type="entry name" value="SODIUM/HYDROGEN EXCHANGER"/>
    <property type="match status" value="1"/>
</dbReference>
<dbReference type="InterPro" id="IPR006153">
    <property type="entry name" value="Cation/H_exchanger_TM"/>
</dbReference>
<dbReference type="Proteomes" id="UP000184440">
    <property type="component" value="Unassembled WGS sequence"/>
</dbReference>
<feature type="transmembrane region" description="Helical" evidence="11">
    <location>
        <begin position="304"/>
        <end position="325"/>
    </location>
</feature>
<keyword evidence="14" id="KW-1185">Reference proteome</keyword>
<dbReference type="GO" id="GO:0005886">
    <property type="term" value="C:plasma membrane"/>
    <property type="evidence" value="ECO:0007669"/>
    <property type="project" value="UniProtKB-SubCell"/>
</dbReference>
<evidence type="ECO:0000256" key="8">
    <source>
        <dbReference type="ARBA" id="ARBA00023136"/>
    </source>
</evidence>
<feature type="transmembrane region" description="Helical" evidence="11">
    <location>
        <begin position="442"/>
        <end position="466"/>
    </location>
</feature>
<proteinExistence type="predicted"/>
<evidence type="ECO:0000256" key="3">
    <source>
        <dbReference type="ARBA" id="ARBA00022475"/>
    </source>
</evidence>
<gene>
    <name evidence="13" type="ORF">SAMN05443668_10791</name>
</gene>
<feature type="transmembrane region" description="Helical" evidence="11">
    <location>
        <begin position="80"/>
        <end position="98"/>
    </location>
</feature>
<evidence type="ECO:0000256" key="9">
    <source>
        <dbReference type="ARBA" id="ARBA00023201"/>
    </source>
</evidence>
<dbReference type="PANTHER" id="PTHR10110:SF86">
    <property type="entry name" value="SODIUM_HYDROGEN EXCHANGER 7"/>
    <property type="match status" value="1"/>
</dbReference>
<organism evidence="13 14">
    <name type="scientific">Cryptosporangium aurantiacum</name>
    <dbReference type="NCBI Taxonomy" id="134849"/>
    <lineage>
        <taxon>Bacteria</taxon>
        <taxon>Bacillati</taxon>
        <taxon>Actinomycetota</taxon>
        <taxon>Actinomycetes</taxon>
        <taxon>Cryptosporangiales</taxon>
        <taxon>Cryptosporangiaceae</taxon>
        <taxon>Cryptosporangium</taxon>
    </lineage>
</organism>
<dbReference type="EMBL" id="FRCS01000007">
    <property type="protein sequence ID" value="SHN74491.1"/>
    <property type="molecule type" value="Genomic_DNA"/>
</dbReference>
<evidence type="ECO:0000256" key="7">
    <source>
        <dbReference type="ARBA" id="ARBA00023065"/>
    </source>
</evidence>
<dbReference type="GO" id="GO:0051453">
    <property type="term" value="P:regulation of intracellular pH"/>
    <property type="evidence" value="ECO:0007669"/>
    <property type="project" value="TreeGrafter"/>
</dbReference>
<evidence type="ECO:0000256" key="6">
    <source>
        <dbReference type="ARBA" id="ARBA00023053"/>
    </source>
</evidence>
<evidence type="ECO:0000256" key="11">
    <source>
        <dbReference type="SAM" id="Phobius"/>
    </source>
</evidence>
<evidence type="ECO:0000313" key="13">
    <source>
        <dbReference type="EMBL" id="SHN74491.1"/>
    </source>
</evidence>
<keyword evidence="3" id="KW-1003">Cell membrane</keyword>
<feature type="transmembrane region" description="Helical" evidence="11">
    <location>
        <begin position="210"/>
        <end position="227"/>
    </location>
</feature>
<feature type="transmembrane region" description="Helical" evidence="11">
    <location>
        <begin position="26"/>
        <end position="42"/>
    </location>
</feature>
<evidence type="ECO:0000256" key="1">
    <source>
        <dbReference type="ARBA" id="ARBA00004651"/>
    </source>
</evidence>
<keyword evidence="8 11" id="KW-0472">Membrane</keyword>
<keyword evidence="2" id="KW-0813">Transport</keyword>
<dbReference type="AlphaFoldDB" id="A0A1M7TUU6"/>
<keyword evidence="9" id="KW-0739">Sodium transport</keyword>
<protein>
    <submittedName>
        <fullName evidence="13">Sodium/proton antiporter, CPA1 family</fullName>
    </submittedName>
</protein>
<dbReference type="Pfam" id="PF00999">
    <property type="entry name" value="Na_H_Exchanger"/>
    <property type="match status" value="1"/>
</dbReference>
<accession>A0A1M7TUU6</accession>
<evidence type="ECO:0000256" key="5">
    <source>
        <dbReference type="ARBA" id="ARBA00022989"/>
    </source>
</evidence>
<evidence type="ECO:0000259" key="12">
    <source>
        <dbReference type="Pfam" id="PF00999"/>
    </source>
</evidence>
<evidence type="ECO:0000313" key="14">
    <source>
        <dbReference type="Proteomes" id="UP000184440"/>
    </source>
</evidence>
<feature type="region of interest" description="Disordered" evidence="10">
    <location>
        <begin position="364"/>
        <end position="391"/>
    </location>
</feature>
<dbReference type="GO" id="GO:0098719">
    <property type="term" value="P:sodium ion import across plasma membrane"/>
    <property type="evidence" value="ECO:0007669"/>
    <property type="project" value="TreeGrafter"/>
</dbReference>
<dbReference type="InterPro" id="IPR018422">
    <property type="entry name" value="Cation/H_exchanger_CPA1"/>
</dbReference>
<dbReference type="RefSeq" id="WP_073259906.1">
    <property type="nucleotide sequence ID" value="NZ_FRCS01000007.1"/>
</dbReference>
<reference evidence="13 14" key="1">
    <citation type="submission" date="2016-11" db="EMBL/GenBank/DDBJ databases">
        <authorList>
            <person name="Jaros S."/>
            <person name="Januszkiewicz K."/>
            <person name="Wedrychowicz H."/>
        </authorList>
    </citation>
    <scope>NUCLEOTIDE SEQUENCE [LARGE SCALE GENOMIC DNA]</scope>
    <source>
        <strain evidence="13 14">DSM 46144</strain>
    </source>
</reference>
<dbReference type="STRING" id="134849.SAMN05443668_10791"/>
<feature type="domain" description="Cation/H+ exchanger transmembrane" evidence="12">
    <location>
        <begin position="13"/>
        <end position="329"/>
    </location>
</feature>
<keyword evidence="5 11" id="KW-1133">Transmembrane helix</keyword>